<organism evidence="1 2">
    <name type="scientific">Staphylococcus nepalensis</name>
    <dbReference type="NCBI Taxonomy" id="214473"/>
    <lineage>
        <taxon>Bacteria</taxon>
        <taxon>Bacillati</taxon>
        <taxon>Bacillota</taxon>
        <taxon>Bacilli</taxon>
        <taxon>Bacillales</taxon>
        <taxon>Staphylococcaceae</taxon>
        <taxon>Staphylococcus</taxon>
    </lineage>
</organism>
<dbReference type="EMBL" id="UHDS01000001">
    <property type="protein sequence ID" value="SUM55342.1"/>
    <property type="molecule type" value="Genomic_DNA"/>
</dbReference>
<dbReference type="GO" id="GO:0004497">
    <property type="term" value="F:monooxygenase activity"/>
    <property type="evidence" value="ECO:0007669"/>
    <property type="project" value="UniProtKB-KW"/>
</dbReference>
<accession>A0A380GLP5</accession>
<dbReference type="GO" id="GO:0016705">
    <property type="term" value="F:oxidoreductase activity, acting on paired donors, with incorporation or reduction of molecular oxygen"/>
    <property type="evidence" value="ECO:0007669"/>
    <property type="project" value="InterPro"/>
</dbReference>
<keyword evidence="1" id="KW-0503">Monooxygenase</keyword>
<dbReference type="SUPFAM" id="SSF51679">
    <property type="entry name" value="Bacterial luciferase-like"/>
    <property type="match status" value="1"/>
</dbReference>
<name>A0A380GLP5_9STAP</name>
<sequence>MPKSSIGRISDITYYQSLGQIAEQGVFDDVFFADNQSFPAQSDSDMPAFWFDPLMNLAAIPQVT</sequence>
<keyword evidence="1" id="KW-0560">Oxidoreductase</keyword>
<evidence type="ECO:0000313" key="1">
    <source>
        <dbReference type="EMBL" id="SUM55342.1"/>
    </source>
</evidence>
<gene>
    <name evidence="1" type="ORF">NCTC13834_01706</name>
</gene>
<dbReference type="Proteomes" id="UP000254412">
    <property type="component" value="Unassembled WGS sequence"/>
</dbReference>
<dbReference type="Gene3D" id="3.20.20.30">
    <property type="entry name" value="Luciferase-like domain"/>
    <property type="match status" value="1"/>
</dbReference>
<reference evidence="1 2" key="1">
    <citation type="submission" date="2018-06" db="EMBL/GenBank/DDBJ databases">
        <authorList>
            <consortium name="Pathogen Informatics"/>
            <person name="Doyle S."/>
        </authorList>
    </citation>
    <scope>NUCLEOTIDE SEQUENCE [LARGE SCALE GENOMIC DNA]</scope>
    <source>
        <strain evidence="1 2">NCTC13834</strain>
    </source>
</reference>
<dbReference type="InterPro" id="IPR036661">
    <property type="entry name" value="Luciferase-like_sf"/>
</dbReference>
<evidence type="ECO:0000313" key="2">
    <source>
        <dbReference type="Proteomes" id="UP000254412"/>
    </source>
</evidence>
<dbReference type="AlphaFoldDB" id="A0A380GLP5"/>
<protein>
    <submittedName>
        <fullName evidence="1">Monooxygenase</fullName>
    </submittedName>
</protein>
<proteinExistence type="predicted"/>